<organism evidence="1 2">
    <name type="scientific">Blepharisma stoltei</name>
    <dbReference type="NCBI Taxonomy" id="1481888"/>
    <lineage>
        <taxon>Eukaryota</taxon>
        <taxon>Sar</taxon>
        <taxon>Alveolata</taxon>
        <taxon>Ciliophora</taxon>
        <taxon>Postciliodesmatophora</taxon>
        <taxon>Heterotrichea</taxon>
        <taxon>Heterotrichida</taxon>
        <taxon>Blepharismidae</taxon>
        <taxon>Blepharisma</taxon>
    </lineage>
</organism>
<evidence type="ECO:0000313" key="2">
    <source>
        <dbReference type="Proteomes" id="UP001162131"/>
    </source>
</evidence>
<dbReference type="EMBL" id="CAJZBQ010000010">
    <property type="protein sequence ID" value="CAG9313463.1"/>
    <property type="molecule type" value="Genomic_DNA"/>
</dbReference>
<reference evidence="1" key="1">
    <citation type="submission" date="2021-09" db="EMBL/GenBank/DDBJ databases">
        <authorList>
            <consortium name="AG Swart"/>
            <person name="Singh M."/>
            <person name="Singh A."/>
            <person name="Seah K."/>
            <person name="Emmerich C."/>
        </authorList>
    </citation>
    <scope>NUCLEOTIDE SEQUENCE</scope>
    <source>
        <strain evidence="1">ATCC30299</strain>
    </source>
</reference>
<accession>A0AAU9IJU5</accession>
<gene>
    <name evidence="1" type="ORF">BSTOLATCC_MIC8728</name>
</gene>
<name>A0AAU9IJU5_9CILI</name>
<comment type="caution">
    <text evidence="1">The sequence shown here is derived from an EMBL/GenBank/DDBJ whole genome shotgun (WGS) entry which is preliminary data.</text>
</comment>
<proteinExistence type="predicted"/>
<keyword evidence="2" id="KW-1185">Reference proteome</keyword>
<evidence type="ECO:0000313" key="1">
    <source>
        <dbReference type="EMBL" id="CAG9313463.1"/>
    </source>
</evidence>
<dbReference type="AlphaFoldDB" id="A0AAU9IJU5"/>
<dbReference type="Proteomes" id="UP001162131">
    <property type="component" value="Unassembled WGS sequence"/>
</dbReference>
<sequence length="128" mass="14622">MLLNEKGAKTFSYKLSLINKNMNSLKQELYTVFNNLDTYDRLSKAKCYASAFGIQEALKHIYQDKIQIIGSELILNNSPAIDDEVNGVLSYTKKIEEAIRNDGEKLKRPIVAYWKLDASKTLILQMSK</sequence>
<protein>
    <submittedName>
        <fullName evidence="1">Uncharacterized protein</fullName>
    </submittedName>
</protein>